<gene>
    <name evidence="4" type="ORF">PSH57_21835</name>
</gene>
<dbReference type="Gene3D" id="3.40.630.30">
    <property type="match status" value="1"/>
</dbReference>
<keyword evidence="2" id="KW-0012">Acyltransferase</keyword>
<dbReference type="PROSITE" id="PS51186">
    <property type="entry name" value="GNAT"/>
    <property type="match status" value="1"/>
</dbReference>
<dbReference type="SUPFAM" id="SSF55729">
    <property type="entry name" value="Acyl-CoA N-acyltransferases (Nat)"/>
    <property type="match status" value="1"/>
</dbReference>
<protein>
    <submittedName>
        <fullName evidence="4">GNAT family N-acetyltransferase</fullName>
    </submittedName>
</protein>
<reference evidence="4 5" key="1">
    <citation type="submission" date="2023-02" db="EMBL/GenBank/DDBJ databases">
        <title>Evolution of Hrp T3SS in non-pathogenic Pseudomonas fluorescens.</title>
        <authorList>
            <person name="Liao K."/>
            <person name="Wei H."/>
            <person name="Gu Y."/>
        </authorList>
    </citation>
    <scope>NUCLEOTIDE SEQUENCE [LARGE SCALE GENOMIC DNA]</scope>
    <source>
        <strain evidence="4 5">FP205</strain>
    </source>
</reference>
<keyword evidence="5" id="KW-1185">Reference proteome</keyword>
<dbReference type="PANTHER" id="PTHR43877:SF2">
    <property type="entry name" value="AMINOALKYLPHOSPHONATE N-ACETYLTRANSFERASE-RELATED"/>
    <property type="match status" value="1"/>
</dbReference>
<feature type="domain" description="N-acetyltransferase" evidence="3">
    <location>
        <begin position="2"/>
        <end position="155"/>
    </location>
</feature>
<dbReference type="CDD" id="cd04301">
    <property type="entry name" value="NAT_SF"/>
    <property type="match status" value="1"/>
</dbReference>
<organism evidence="4 5">
    <name type="scientific">Pseudomonas hefeiensis</name>
    <dbReference type="NCBI Taxonomy" id="2738125"/>
    <lineage>
        <taxon>Bacteria</taxon>
        <taxon>Pseudomonadati</taxon>
        <taxon>Pseudomonadota</taxon>
        <taxon>Gammaproteobacteria</taxon>
        <taxon>Pseudomonadales</taxon>
        <taxon>Pseudomonadaceae</taxon>
        <taxon>Pseudomonas</taxon>
    </lineage>
</organism>
<evidence type="ECO:0000256" key="1">
    <source>
        <dbReference type="ARBA" id="ARBA00022679"/>
    </source>
</evidence>
<dbReference type="InterPro" id="IPR050832">
    <property type="entry name" value="Bact_Acetyltransf"/>
</dbReference>
<dbReference type="InterPro" id="IPR000182">
    <property type="entry name" value="GNAT_dom"/>
</dbReference>
<accession>A0ABY9GIR3</accession>
<dbReference type="InterPro" id="IPR016181">
    <property type="entry name" value="Acyl_CoA_acyltransferase"/>
</dbReference>
<evidence type="ECO:0000313" key="4">
    <source>
        <dbReference type="EMBL" id="WLH15540.1"/>
    </source>
</evidence>
<name>A0ABY9GIR3_9PSED</name>
<evidence type="ECO:0000256" key="2">
    <source>
        <dbReference type="ARBA" id="ARBA00023315"/>
    </source>
</evidence>
<dbReference type="PANTHER" id="PTHR43877">
    <property type="entry name" value="AMINOALKYLPHOSPHONATE N-ACETYLTRANSFERASE-RELATED-RELATED"/>
    <property type="match status" value="1"/>
</dbReference>
<dbReference type="Pfam" id="PF00583">
    <property type="entry name" value="Acetyltransf_1"/>
    <property type="match status" value="1"/>
</dbReference>
<keyword evidence="1" id="KW-0808">Transferase</keyword>
<dbReference type="RefSeq" id="WP_305390453.1">
    <property type="nucleotide sequence ID" value="NZ_CP117426.1"/>
</dbReference>
<proteinExistence type="predicted"/>
<dbReference type="EMBL" id="CP117449">
    <property type="protein sequence ID" value="WLH15540.1"/>
    <property type="molecule type" value="Genomic_DNA"/>
</dbReference>
<dbReference type="Proteomes" id="UP001230339">
    <property type="component" value="Chromosome"/>
</dbReference>
<sequence length="176" mass="19186">MLQIRPAKRGDAQVAFDIRLQAIQHQCMTAYTNDQVMAWTSVPFTDEYRAWVEKDYHLALLDGVPVGTGLIDFQSGELGAVFVLPQFMGQGIGKRMVSYLEHLAREGGLAEIHLETTLNAAAFYRRCGFTAGAQSVYNSPSGLQLACIPMRKQLIDPGSYDLAGVNSVEADTQAGG</sequence>
<evidence type="ECO:0000313" key="5">
    <source>
        <dbReference type="Proteomes" id="UP001230339"/>
    </source>
</evidence>
<evidence type="ECO:0000259" key="3">
    <source>
        <dbReference type="PROSITE" id="PS51186"/>
    </source>
</evidence>